<reference evidence="7 8" key="1">
    <citation type="submission" date="2017-08" db="EMBL/GenBank/DDBJ databases">
        <title>Fine stratification of microbial communities through a metagenomic profile of the photic zone.</title>
        <authorList>
            <person name="Haro-Moreno J.M."/>
            <person name="Lopez-Perez M."/>
            <person name="De La Torre J."/>
            <person name="Picazo A."/>
            <person name="Camacho A."/>
            <person name="Rodriguez-Valera F."/>
        </authorList>
    </citation>
    <scope>NUCLEOTIDE SEQUENCE [LARGE SCALE GENOMIC DNA]</scope>
    <source>
        <strain evidence="7">MED-G24</strain>
    </source>
</reference>
<dbReference type="InterPro" id="IPR001851">
    <property type="entry name" value="ABC_transp_permease"/>
</dbReference>
<feature type="transmembrane region" description="Helical" evidence="6">
    <location>
        <begin position="123"/>
        <end position="150"/>
    </location>
</feature>
<keyword evidence="3 6" id="KW-0812">Transmembrane</keyword>
<keyword evidence="5 6" id="KW-0472">Membrane</keyword>
<feature type="transmembrane region" description="Helical" evidence="6">
    <location>
        <begin position="257"/>
        <end position="284"/>
    </location>
</feature>
<evidence type="ECO:0000256" key="4">
    <source>
        <dbReference type="ARBA" id="ARBA00022989"/>
    </source>
</evidence>
<dbReference type="InterPro" id="IPR043428">
    <property type="entry name" value="LivM-like"/>
</dbReference>
<feature type="transmembrane region" description="Helical" evidence="6">
    <location>
        <begin position="171"/>
        <end position="192"/>
    </location>
</feature>
<evidence type="ECO:0000256" key="3">
    <source>
        <dbReference type="ARBA" id="ARBA00022692"/>
    </source>
</evidence>
<dbReference type="GO" id="GO:0015658">
    <property type="term" value="F:branched-chain amino acid transmembrane transporter activity"/>
    <property type="evidence" value="ECO:0007669"/>
    <property type="project" value="InterPro"/>
</dbReference>
<dbReference type="GO" id="GO:0005886">
    <property type="term" value="C:plasma membrane"/>
    <property type="evidence" value="ECO:0007669"/>
    <property type="project" value="UniProtKB-SubCell"/>
</dbReference>
<proteinExistence type="predicted"/>
<dbReference type="Pfam" id="PF02653">
    <property type="entry name" value="BPD_transp_2"/>
    <property type="match status" value="1"/>
</dbReference>
<evidence type="ECO:0000313" key="8">
    <source>
        <dbReference type="Proteomes" id="UP000219327"/>
    </source>
</evidence>
<evidence type="ECO:0000256" key="1">
    <source>
        <dbReference type="ARBA" id="ARBA00004429"/>
    </source>
</evidence>
<dbReference type="EMBL" id="NTKD01000038">
    <property type="protein sequence ID" value="PDH38252.1"/>
    <property type="molecule type" value="Genomic_DNA"/>
</dbReference>
<feature type="transmembrane region" description="Helical" evidence="6">
    <location>
        <begin position="95"/>
        <end position="117"/>
    </location>
</feature>
<dbReference type="CDD" id="cd06581">
    <property type="entry name" value="TM_PBP1_LivM_like"/>
    <property type="match status" value="1"/>
</dbReference>
<feature type="transmembrane region" description="Helical" evidence="6">
    <location>
        <begin position="304"/>
        <end position="323"/>
    </location>
</feature>
<dbReference type="PANTHER" id="PTHR30482">
    <property type="entry name" value="HIGH-AFFINITY BRANCHED-CHAIN AMINO ACID TRANSPORT SYSTEM PERMEASE"/>
    <property type="match status" value="1"/>
</dbReference>
<evidence type="ECO:0000256" key="5">
    <source>
        <dbReference type="ARBA" id="ARBA00023136"/>
    </source>
</evidence>
<feature type="transmembrane region" description="Helical" evidence="6">
    <location>
        <begin position="223"/>
        <end position="245"/>
    </location>
</feature>
<dbReference type="AlphaFoldDB" id="A0A2A5WP60"/>
<evidence type="ECO:0000256" key="2">
    <source>
        <dbReference type="ARBA" id="ARBA00022475"/>
    </source>
</evidence>
<evidence type="ECO:0000256" key="6">
    <source>
        <dbReference type="SAM" id="Phobius"/>
    </source>
</evidence>
<comment type="caution">
    <text evidence="7">The sequence shown here is derived from an EMBL/GenBank/DDBJ whole genome shotgun (WGS) entry which is preliminary data.</text>
</comment>
<sequence>MRFVQKTSYDQDIRFFEHRGQVFWYGLLALAVLIAPLFIERFYLGELSLVFIYAIAGIGLMLLVGYTGLVSLGHAAFLAIGAYSQAWLMNQGVPFPLTLPLSGFITAAVGALVGIPALRMTGIYLAVATLAFAIIVEQVIIHWPAVTGGFTGMVVPRARIELINLDLQQPIAFYYLCLAILVGCLLIAMNLLRSPTGRAFRAIRDSEISAQSLGIHLSSTKTLAFALSAGFTGVAGSLFAHKLGYLAPDSFTIQTSILLLLMVVVGGVGSLHGIIYGALFIGFLPQMLAVARDLLPVGIAQMPGLEPALFGLILILVLIYEPLGIYGRWLKIRSYFEQFPLYRRATHKRQKSYLRTERLR</sequence>
<feature type="transmembrane region" description="Helical" evidence="6">
    <location>
        <begin position="51"/>
        <end position="83"/>
    </location>
</feature>
<accession>A0A2A5WP60</accession>
<evidence type="ECO:0000313" key="7">
    <source>
        <dbReference type="EMBL" id="PDH38252.1"/>
    </source>
</evidence>
<keyword evidence="4 6" id="KW-1133">Transmembrane helix</keyword>
<feature type="transmembrane region" description="Helical" evidence="6">
    <location>
        <begin position="21"/>
        <end position="39"/>
    </location>
</feature>
<name>A0A2A5WP60_9GAMM</name>
<keyword evidence="2" id="KW-1003">Cell membrane</keyword>
<gene>
    <name evidence="7" type="ORF">CNE99_07135</name>
</gene>
<organism evidence="7 8">
    <name type="scientific">OM182 bacterium MED-G24</name>
    <dbReference type="NCBI Taxonomy" id="1986255"/>
    <lineage>
        <taxon>Bacteria</taxon>
        <taxon>Pseudomonadati</taxon>
        <taxon>Pseudomonadota</taxon>
        <taxon>Gammaproteobacteria</taxon>
        <taxon>OMG group</taxon>
        <taxon>OM182 clade</taxon>
    </lineage>
</organism>
<dbReference type="PANTHER" id="PTHR30482:SF20">
    <property type="entry name" value="HIGH-AFFINITY BRANCHED-CHAIN AMINO ACID TRANSPORT SYSTEM PERMEASE PROTEIN LIVM"/>
    <property type="match status" value="1"/>
</dbReference>
<dbReference type="Proteomes" id="UP000219327">
    <property type="component" value="Unassembled WGS sequence"/>
</dbReference>
<protein>
    <submittedName>
        <fullName evidence="7">Branched-chain amino acid ABC transporter permease</fullName>
    </submittedName>
</protein>
<comment type="subcellular location">
    <subcellularLocation>
        <location evidence="1">Cell inner membrane</location>
        <topology evidence="1">Multi-pass membrane protein</topology>
    </subcellularLocation>
</comment>